<dbReference type="AlphaFoldDB" id="A0A2D2DT20"/>
<dbReference type="KEGG" id="mass:CR152_29185"/>
<dbReference type="GO" id="GO:0016020">
    <property type="term" value="C:membrane"/>
    <property type="evidence" value="ECO:0007669"/>
    <property type="project" value="TreeGrafter"/>
</dbReference>
<dbReference type="Proteomes" id="UP000229897">
    <property type="component" value="Chromosome"/>
</dbReference>
<gene>
    <name evidence="2" type="ORF">CR152_29185</name>
</gene>
<dbReference type="Gene3D" id="3.40.50.1820">
    <property type="entry name" value="alpha/beta hydrolase"/>
    <property type="match status" value="1"/>
</dbReference>
<dbReference type="InterPro" id="IPR029058">
    <property type="entry name" value="AB_hydrolase_fold"/>
</dbReference>
<accession>A0A2D2DT20</accession>
<name>A0A2D2DT20_9BURK</name>
<evidence type="ECO:0000313" key="2">
    <source>
        <dbReference type="EMBL" id="ATQ78131.1"/>
    </source>
</evidence>
<reference evidence="2" key="1">
    <citation type="submission" date="2017-10" db="EMBL/GenBank/DDBJ databases">
        <title>Massilia psychrophilum sp. nov., a novel purple-pigmented bacterium isolated from Tianshan glacier, Xinjiang Municipality, China.</title>
        <authorList>
            <person name="Wang H."/>
        </authorList>
    </citation>
    <scope>NUCLEOTIDE SEQUENCE [LARGE SCALE GENOMIC DNA]</scope>
    <source>
        <strain evidence="2">B2</strain>
    </source>
</reference>
<keyword evidence="3" id="KW-1185">Reference proteome</keyword>
<dbReference type="EMBL" id="CP024608">
    <property type="protein sequence ID" value="ATQ78131.1"/>
    <property type="molecule type" value="Genomic_DNA"/>
</dbReference>
<evidence type="ECO:0000313" key="3">
    <source>
        <dbReference type="Proteomes" id="UP000229897"/>
    </source>
</evidence>
<evidence type="ECO:0000259" key="1">
    <source>
        <dbReference type="Pfam" id="PF00561"/>
    </source>
</evidence>
<feature type="domain" description="AB hydrolase-1" evidence="1">
    <location>
        <begin position="174"/>
        <end position="425"/>
    </location>
</feature>
<dbReference type="PANTHER" id="PTHR43798">
    <property type="entry name" value="MONOACYLGLYCEROL LIPASE"/>
    <property type="match status" value="1"/>
</dbReference>
<dbReference type="PRINTS" id="PR00111">
    <property type="entry name" value="ABHYDROLASE"/>
</dbReference>
<dbReference type="SUPFAM" id="SSF53474">
    <property type="entry name" value="alpha/beta-Hydrolases"/>
    <property type="match status" value="1"/>
</dbReference>
<dbReference type="PANTHER" id="PTHR43798:SF33">
    <property type="entry name" value="HYDROLASE, PUTATIVE (AFU_ORTHOLOGUE AFUA_2G14860)-RELATED"/>
    <property type="match status" value="1"/>
</dbReference>
<dbReference type="Pfam" id="PF00561">
    <property type="entry name" value="Abhydrolase_1"/>
    <property type="match status" value="1"/>
</dbReference>
<proteinExistence type="predicted"/>
<organism evidence="2 3">
    <name type="scientific">Massilia violaceinigra</name>
    <dbReference type="NCBI Taxonomy" id="2045208"/>
    <lineage>
        <taxon>Bacteria</taxon>
        <taxon>Pseudomonadati</taxon>
        <taxon>Pseudomonadota</taxon>
        <taxon>Betaproteobacteria</taxon>
        <taxon>Burkholderiales</taxon>
        <taxon>Oxalobacteraceae</taxon>
        <taxon>Telluria group</taxon>
        <taxon>Massilia</taxon>
    </lineage>
</organism>
<dbReference type="InterPro" id="IPR000073">
    <property type="entry name" value="AB_hydrolase_1"/>
</dbReference>
<sequence>MCVRSHAYADRRGRISFTRVAAALSGRSGASCIAARISIHICILARRKRRRTATACICKDANASMARFHEQHFPFLLKHYKLIYYATPEAAAGGIPNPTRKTFAMPRFALRMSMFAIAAACSASSFAQAPAAPDTQLAFSHANQMVDIGGRRLNLYCSGSGANTVIFDSPSGMGGWVWHAVQPEVAKQTRACVFDRAGMGFSDPAERPNTSQNVVEDLHAALGKAGIAPPYVLVGNSFGGGNIQLFAYRYPNEVKGLVLVEAQHEDEIDRMNVVSKGKLKEMSAMLTEYGKTCEAQSTKGFVPGSELFANCTGGFQPEFGRALNAAYLASLTSPAYWRARNAEEDAFETSNAQLRAARRPFGDLPLMVLTRSVSPYAIPGKPQSELNKATEKENLAIHQEMAALSTRSTHRVVPGAGHLIQADKPQAVVKAVTDLLAQIKP</sequence>
<protein>
    <recommendedName>
        <fullName evidence="1">AB hydrolase-1 domain-containing protein</fullName>
    </recommendedName>
</protein>
<dbReference type="InterPro" id="IPR050266">
    <property type="entry name" value="AB_hydrolase_sf"/>
</dbReference>